<gene>
    <name evidence="2" type="ORF">SAMN05444005_1076</name>
</gene>
<evidence type="ECO:0000313" key="2">
    <source>
        <dbReference type="EMBL" id="SEQ11977.1"/>
    </source>
</evidence>
<dbReference type="Proteomes" id="UP000198648">
    <property type="component" value="Unassembled WGS sequence"/>
</dbReference>
<evidence type="ECO:0000313" key="3">
    <source>
        <dbReference type="Proteomes" id="UP000198648"/>
    </source>
</evidence>
<evidence type="ECO:0000256" key="1">
    <source>
        <dbReference type="SAM" id="SignalP"/>
    </source>
</evidence>
<feature type="signal peptide" evidence="1">
    <location>
        <begin position="1"/>
        <end position="18"/>
    </location>
</feature>
<name>A0A1H9DF94_9FLAO</name>
<reference evidence="2 3" key="1">
    <citation type="submission" date="2016-10" db="EMBL/GenBank/DDBJ databases">
        <authorList>
            <person name="de Groot N.N."/>
        </authorList>
    </citation>
    <scope>NUCLEOTIDE SEQUENCE [LARGE SCALE GENOMIC DNA]</scope>
    <source>
        <strain evidence="2 3">DSM 27078</strain>
    </source>
</reference>
<organism evidence="2 3">
    <name type="scientific">Flavobacterium urocaniciphilum</name>
    <dbReference type="NCBI Taxonomy" id="1299341"/>
    <lineage>
        <taxon>Bacteria</taxon>
        <taxon>Pseudomonadati</taxon>
        <taxon>Bacteroidota</taxon>
        <taxon>Flavobacteriia</taxon>
        <taxon>Flavobacteriales</taxon>
        <taxon>Flavobacteriaceae</taxon>
        <taxon>Flavobacterium</taxon>
    </lineage>
</organism>
<keyword evidence="1" id="KW-0732">Signal</keyword>
<dbReference type="AlphaFoldDB" id="A0A1H9DF94"/>
<protein>
    <submittedName>
        <fullName evidence="2">Uncharacterized protein</fullName>
    </submittedName>
</protein>
<accession>A0A1H9DF94</accession>
<feature type="chain" id="PRO_5011617284" evidence="1">
    <location>
        <begin position="19"/>
        <end position="187"/>
    </location>
</feature>
<dbReference type="RefSeq" id="WP_091469218.1">
    <property type="nucleotide sequence ID" value="NZ_FOEI01000007.1"/>
</dbReference>
<sequence length="187" mass="22289">MKKVILFLAFLSINLVFSQDSIDWNKNKKIIYEIIISDFQKEIKNDTLFVNIDFNQEIPDKTSTGILGNRILSTSQINTPFRVEFKNSKIYSNLSFNFHEIVGKEKANILHRDIFHFMDIKSPIDKWLSLNFIELLGKRAKDEAKIFIPVEFEKLDFKNSIKKETRYFYEFKYTFEKGIEFIKKTEF</sequence>
<keyword evidence="3" id="KW-1185">Reference proteome</keyword>
<dbReference type="EMBL" id="FOEI01000007">
    <property type="protein sequence ID" value="SEQ11977.1"/>
    <property type="molecule type" value="Genomic_DNA"/>
</dbReference>
<proteinExistence type="predicted"/>
<dbReference type="STRING" id="1299341.SAMN05444005_1076"/>